<dbReference type="PANTHER" id="PTHR46293:SF16">
    <property type="entry name" value="E3 UBIQUITIN PROTEIN LIGASE DRIP1"/>
    <property type="match status" value="1"/>
</dbReference>
<evidence type="ECO:0000313" key="8">
    <source>
        <dbReference type="EMBL" id="KAJ7972707.1"/>
    </source>
</evidence>
<evidence type="ECO:0000256" key="6">
    <source>
        <dbReference type="SAM" id="MobiDB-lite"/>
    </source>
</evidence>
<evidence type="ECO:0000256" key="4">
    <source>
        <dbReference type="ARBA" id="ARBA00064110"/>
    </source>
</evidence>
<feature type="compositionally biased region" description="Polar residues" evidence="6">
    <location>
        <begin position="167"/>
        <end position="187"/>
    </location>
</feature>
<feature type="compositionally biased region" description="Polar residues" evidence="6">
    <location>
        <begin position="114"/>
        <end position="130"/>
    </location>
</feature>
<dbReference type="GO" id="GO:0008270">
    <property type="term" value="F:zinc ion binding"/>
    <property type="evidence" value="ECO:0007669"/>
    <property type="project" value="UniProtKB-KW"/>
</dbReference>
<dbReference type="GO" id="GO:0051865">
    <property type="term" value="P:protein autoubiquitination"/>
    <property type="evidence" value="ECO:0007669"/>
    <property type="project" value="UniProtKB-ARBA"/>
</dbReference>
<name>A0AAD7Q0P1_QUISA</name>
<dbReference type="GO" id="GO:0004842">
    <property type="term" value="F:ubiquitin-protein transferase activity"/>
    <property type="evidence" value="ECO:0007669"/>
    <property type="project" value="InterPro"/>
</dbReference>
<dbReference type="InterPro" id="IPR044807">
    <property type="entry name" value="DRIP1-like"/>
</dbReference>
<dbReference type="EMBL" id="JARAOO010000004">
    <property type="protein sequence ID" value="KAJ7972707.1"/>
    <property type="molecule type" value="Genomic_DNA"/>
</dbReference>
<feature type="region of interest" description="Disordered" evidence="6">
    <location>
        <begin position="159"/>
        <end position="207"/>
    </location>
</feature>
<dbReference type="SMART" id="SM00184">
    <property type="entry name" value="RING"/>
    <property type="match status" value="1"/>
</dbReference>
<dbReference type="SUPFAM" id="SSF57850">
    <property type="entry name" value="RING/U-box"/>
    <property type="match status" value="1"/>
</dbReference>
<keyword evidence="3" id="KW-0862">Zinc</keyword>
<gene>
    <name evidence="8" type="ORF">O6P43_010557</name>
</gene>
<dbReference type="FunFam" id="3.30.40.10:FF:000033">
    <property type="entry name" value="Polycomb group RING finger protein 3"/>
    <property type="match status" value="1"/>
</dbReference>
<dbReference type="InterPro" id="IPR013083">
    <property type="entry name" value="Znf_RING/FYVE/PHD"/>
</dbReference>
<comment type="caution">
    <text evidence="8">The sequence shown here is derived from an EMBL/GenBank/DDBJ whole genome shotgun (WGS) entry which is preliminary data.</text>
</comment>
<proteinExistence type="predicted"/>
<dbReference type="Gene3D" id="3.30.40.10">
    <property type="entry name" value="Zinc/RING finger domain, C3HC4 (zinc finger)"/>
    <property type="match status" value="1"/>
</dbReference>
<accession>A0AAD7Q0P1</accession>
<protein>
    <submittedName>
        <fullName evidence="8">E3 ubiquitin protein ligase DRIP2</fullName>
    </submittedName>
</protein>
<keyword evidence="9" id="KW-1185">Reference proteome</keyword>
<dbReference type="KEGG" id="qsa:O6P43_010557"/>
<evidence type="ECO:0000256" key="5">
    <source>
        <dbReference type="PROSITE-ProRule" id="PRU00175"/>
    </source>
</evidence>
<dbReference type="AlphaFoldDB" id="A0AAD7Q0P1"/>
<evidence type="ECO:0000313" key="9">
    <source>
        <dbReference type="Proteomes" id="UP001163823"/>
    </source>
</evidence>
<dbReference type="Proteomes" id="UP001163823">
    <property type="component" value="Chromosome 4"/>
</dbReference>
<comment type="subunit">
    <text evidence="4">Interacts with DREB2A.</text>
</comment>
<organism evidence="8 9">
    <name type="scientific">Quillaja saponaria</name>
    <name type="common">Soap bark tree</name>
    <dbReference type="NCBI Taxonomy" id="32244"/>
    <lineage>
        <taxon>Eukaryota</taxon>
        <taxon>Viridiplantae</taxon>
        <taxon>Streptophyta</taxon>
        <taxon>Embryophyta</taxon>
        <taxon>Tracheophyta</taxon>
        <taxon>Spermatophyta</taxon>
        <taxon>Magnoliopsida</taxon>
        <taxon>eudicotyledons</taxon>
        <taxon>Gunneridae</taxon>
        <taxon>Pentapetalae</taxon>
        <taxon>rosids</taxon>
        <taxon>fabids</taxon>
        <taxon>Fabales</taxon>
        <taxon>Quillajaceae</taxon>
        <taxon>Quillaja</taxon>
    </lineage>
</organism>
<evidence type="ECO:0000256" key="2">
    <source>
        <dbReference type="ARBA" id="ARBA00022771"/>
    </source>
</evidence>
<dbReference type="Pfam" id="PF13923">
    <property type="entry name" value="zf-C3HC4_2"/>
    <property type="match status" value="1"/>
</dbReference>
<dbReference type="PANTHER" id="PTHR46293">
    <property type="entry name" value="E3 UBIQUITIN PROTEIN LIGASE DRIP1"/>
    <property type="match status" value="1"/>
</dbReference>
<dbReference type="CDD" id="cd16525">
    <property type="entry name" value="RING-HC_PCGF"/>
    <property type="match status" value="1"/>
</dbReference>
<keyword evidence="2 5" id="KW-0863">Zinc-finger</keyword>
<feature type="domain" description="RING-type" evidence="7">
    <location>
        <begin position="19"/>
        <end position="60"/>
    </location>
</feature>
<dbReference type="PROSITE" id="PS50089">
    <property type="entry name" value="ZF_RING_2"/>
    <property type="match status" value="1"/>
</dbReference>
<evidence type="ECO:0000256" key="3">
    <source>
        <dbReference type="ARBA" id="ARBA00022833"/>
    </source>
</evidence>
<evidence type="ECO:0000259" key="7">
    <source>
        <dbReference type="PROSITE" id="PS50089"/>
    </source>
</evidence>
<dbReference type="InterPro" id="IPR001841">
    <property type="entry name" value="Znf_RING"/>
</dbReference>
<dbReference type="InterPro" id="IPR017907">
    <property type="entry name" value="Znf_RING_CS"/>
</dbReference>
<keyword evidence="1" id="KW-0479">Metal-binding</keyword>
<reference evidence="8" key="1">
    <citation type="journal article" date="2023" name="Science">
        <title>Elucidation of the pathway for biosynthesis of saponin adjuvants from the soapbark tree.</title>
        <authorList>
            <person name="Reed J."/>
            <person name="Orme A."/>
            <person name="El-Demerdash A."/>
            <person name="Owen C."/>
            <person name="Martin L.B.B."/>
            <person name="Misra R.C."/>
            <person name="Kikuchi S."/>
            <person name="Rejzek M."/>
            <person name="Martin A.C."/>
            <person name="Harkess A."/>
            <person name="Leebens-Mack J."/>
            <person name="Louveau T."/>
            <person name="Stephenson M.J."/>
            <person name="Osbourn A."/>
        </authorList>
    </citation>
    <scope>NUCLEOTIDE SEQUENCE</scope>
    <source>
        <strain evidence="8">S10</strain>
    </source>
</reference>
<dbReference type="PROSITE" id="PS00518">
    <property type="entry name" value="ZF_RING_1"/>
    <property type="match status" value="1"/>
</dbReference>
<sequence>MANQVVKVRRETIAACMTCPLCNKLFRDATTISECLHTFCRKCIYDKISDEELECCPICNIDLGSVPLEKLRPDHNLQDVRTKIFPLKRRKVKVPEVAPSVTLPARRKERSLSSLVVSTPRVSTKSSMTGRRTKAIARKASALRGSSFYTEKRIKKEEDSVEDRLESSSSPETSNKFTQNTRQSSSPVEALEVVPNKETENGAAESWEAKSDLWKPLNFLVEVASRSKSFKSNLQGSASELEPLQVNFSEAQVHKSKNKENKRKLKVEDEKISTGPVSIDIVKPNKLRRVRRKKEPSFGESGISPQVVLDAASNKHGRRTGPIWFSLVASEDQEGDVHLPQIPASYLRIKDGSVPVSFIQKYLMRKLDLTSEDEVEIKCMGQPVVPTLQLYNLVASWLQTVSTVQRVPTTIGSSAKDFVMVLGYARKVPHC</sequence>
<evidence type="ECO:0000256" key="1">
    <source>
        <dbReference type="ARBA" id="ARBA00022723"/>
    </source>
</evidence>
<feature type="region of interest" description="Disordered" evidence="6">
    <location>
        <begin position="114"/>
        <end position="133"/>
    </location>
</feature>